<feature type="transmembrane region" description="Helical" evidence="1">
    <location>
        <begin position="261"/>
        <end position="282"/>
    </location>
</feature>
<evidence type="ECO:0000256" key="1">
    <source>
        <dbReference type="SAM" id="Phobius"/>
    </source>
</evidence>
<name>A0ABT7WH46_9FLAO</name>
<gene>
    <name evidence="3" type="ORF">QU605_11685</name>
</gene>
<organism evidence="3 4">
    <name type="scientific">Robiginitalea aurantiaca</name>
    <dbReference type="NCBI Taxonomy" id="3056915"/>
    <lineage>
        <taxon>Bacteria</taxon>
        <taxon>Pseudomonadati</taxon>
        <taxon>Bacteroidota</taxon>
        <taxon>Flavobacteriia</taxon>
        <taxon>Flavobacteriales</taxon>
        <taxon>Flavobacteriaceae</taxon>
        <taxon>Robiginitalea</taxon>
    </lineage>
</organism>
<feature type="transmembrane region" description="Helical" evidence="1">
    <location>
        <begin position="294"/>
        <end position="318"/>
    </location>
</feature>
<evidence type="ECO:0000259" key="2">
    <source>
        <dbReference type="Pfam" id="PF07786"/>
    </source>
</evidence>
<protein>
    <submittedName>
        <fullName evidence="3">Heparan-alpha-glucosaminide N-acetyltransferase domain-containing protein</fullName>
    </submittedName>
</protein>
<feature type="transmembrane region" description="Helical" evidence="1">
    <location>
        <begin position="7"/>
        <end position="28"/>
    </location>
</feature>
<feature type="transmembrane region" description="Helical" evidence="1">
    <location>
        <begin position="188"/>
        <end position="209"/>
    </location>
</feature>
<evidence type="ECO:0000313" key="3">
    <source>
        <dbReference type="EMBL" id="MDM9632139.1"/>
    </source>
</evidence>
<comment type="caution">
    <text evidence="3">The sequence shown here is derived from an EMBL/GenBank/DDBJ whole genome shotgun (WGS) entry which is preliminary data.</text>
</comment>
<feature type="transmembrane region" description="Helical" evidence="1">
    <location>
        <begin position="93"/>
        <end position="112"/>
    </location>
</feature>
<feature type="transmembrane region" description="Helical" evidence="1">
    <location>
        <begin position="216"/>
        <end position="235"/>
    </location>
</feature>
<feature type="transmembrane region" description="Helical" evidence="1">
    <location>
        <begin position="149"/>
        <end position="168"/>
    </location>
</feature>
<reference evidence="3" key="1">
    <citation type="submission" date="2023-06" db="EMBL/GenBank/DDBJ databases">
        <title>Robiginitalea aurantiacus sp. nov. and Algoriphagus sediminis sp. nov., isolated from coastal sediment.</title>
        <authorList>
            <person name="Zhou Z.Y."/>
            <person name="An J."/>
            <person name="Jia Y.W."/>
            <person name="Du Z.J."/>
        </authorList>
    </citation>
    <scope>NUCLEOTIDE SEQUENCE</scope>
    <source>
        <strain evidence="3">M39</strain>
    </source>
</reference>
<dbReference type="RefSeq" id="WP_289725504.1">
    <property type="nucleotide sequence ID" value="NZ_JAUDUY010000006.1"/>
</dbReference>
<dbReference type="Pfam" id="PF07786">
    <property type="entry name" value="HGSNAT_cat"/>
    <property type="match status" value="1"/>
</dbReference>
<evidence type="ECO:0000313" key="4">
    <source>
        <dbReference type="Proteomes" id="UP001174839"/>
    </source>
</evidence>
<keyword evidence="1" id="KW-0472">Membrane</keyword>
<feature type="domain" description="Heparan-alpha-glucosaminide N-acetyltransferase catalytic" evidence="2">
    <location>
        <begin position="7"/>
        <end position="235"/>
    </location>
</feature>
<dbReference type="Proteomes" id="UP001174839">
    <property type="component" value="Unassembled WGS sequence"/>
</dbReference>
<feature type="transmembrane region" description="Helical" evidence="1">
    <location>
        <begin position="324"/>
        <end position="343"/>
    </location>
</feature>
<accession>A0ABT7WH46</accession>
<dbReference type="EMBL" id="JAUDUY010000006">
    <property type="protein sequence ID" value="MDM9632139.1"/>
    <property type="molecule type" value="Genomic_DNA"/>
</dbReference>
<keyword evidence="1" id="KW-0812">Transmembrane</keyword>
<keyword evidence="1" id="KW-1133">Transmembrane helix</keyword>
<dbReference type="InterPro" id="IPR012429">
    <property type="entry name" value="HGSNAT_cat"/>
</dbReference>
<keyword evidence="4" id="KW-1185">Reference proteome</keyword>
<feature type="transmembrane region" description="Helical" evidence="1">
    <location>
        <begin position="118"/>
        <end position="137"/>
    </location>
</feature>
<feature type="transmembrane region" description="Helical" evidence="1">
    <location>
        <begin position="48"/>
        <end position="72"/>
    </location>
</feature>
<proteinExistence type="predicted"/>
<sequence length="395" mass="45057">MKEQSKRLYFIDAMRAWAILMMLQGHFIDGLLDPVYRDPSNLLFSTWKYFRGITAPVFFTVSGFIFTYLLLLAPVQGKNNPRIRKGLKRGLELIGIGYLLRTNLFGLLNGVIYPSFFLVDVLHCIGIALLLLILIYLAVPKGKIGRLSVVFLTLGVLLFAFEPVYSAWDLSFMPVALANYFTRANGSVFTIIPWVGYAFIGGFMASLFYRYRNIKYLYLKSIGVFLLGGVSLIWYSSPLFDWISVRAGIALFERIALNNYLFIRLGDVMLVFAVFILLRGLMKRKVFLSIGQHTLSIYVIHFMVLYGSLTGIGLYQFWNQALTPVQVITGALIFMTFCTWAALSYNQHKQLLLTSLGQTLGWIKSKGIYLMDLGLRTCRIVWTRLIRYLTATQSR</sequence>